<comment type="similarity">
    <text evidence="1">Belongs to the WD repeat LST8 family.</text>
</comment>
<dbReference type="STRING" id="212602.A0A420HWX4"/>
<name>A0A420HWX4_9PEZI</name>
<dbReference type="EMBL" id="MCFK01003784">
    <property type="protein sequence ID" value="RKF61892.1"/>
    <property type="molecule type" value="Genomic_DNA"/>
</dbReference>
<dbReference type="GO" id="GO:0031931">
    <property type="term" value="C:TORC1 complex"/>
    <property type="evidence" value="ECO:0007669"/>
    <property type="project" value="InterPro"/>
</dbReference>
<dbReference type="Gene3D" id="2.130.10.10">
    <property type="entry name" value="YVTN repeat-like/Quinoprotein amine dehydrogenase"/>
    <property type="match status" value="1"/>
</dbReference>
<evidence type="ECO:0000256" key="1">
    <source>
        <dbReference type="ARBA" id="ARBA00009890"/>
    </source>
</evidence>
<dbReference type="InterPro" id="IPR015943">
    <property type="entry name" value="WD40/YVTN_repeat-like_dom_sf"/>
</dbReference>
<dbReference type="InterPro" id="IPR001680">
    <property type="entry name" value="WD40_rpt"/>
</dbReference>
<feature type="region of interest" description="Disordered" evidence="2">
    <location>
        <begin position="387"/>
        <end position="418"/>
    </location>
</feature>
<organism evidence="3 4">
    <name type="scientific">Erysiphe neolycopersici</name>
    <dbReference type="NCBI Taxonomy" id="212602"/>
    <lineage>
        <taxon>Eukaryota</taxon>
        <taxon>Fungi</taxon>
        <taxon>Dikarya</taxon>
        <taxon>Ascomycota</taxon>
        <taxon>Pezizomycotina</taxon>
        <taxon>Leotiomycetes</taxon>
        <taxon>Erysiphales</taxon>
        <taxon>Erysiphaceae</taxon>
        <taxon>Erysiphe</taxon>
    </lineage>
</organism>
<dbReference type="PANTHER" id="PTHR19842:SF2">
    <property type="entry name" value="WD REPEAT PROTEIN (AFU_ORTHOLOGUE AFUA_5G04300)"/>
    <property type="match status" value="1"/>
</dbReference>
<dbReference type="SUPFAM" id="SSF101908">
    <property type="entry name" value="Putative isomerase YbhE"/>
    <property type="match status" value="1"/>
</dbReference>
<reference evidence="3 4" key="1">
    <citation type="journal article" date="2018" name="BMC Genomics">
        <title>Comparative genome analyses reveal sequence features reflecting distinct modes of host-adaptation between dicot and monocot powdery mildew.</title>
        <authorList>
            <person name="Wu Y."/>
            <person name="Ma X."/>
            <person name="Pan Z."/>
            <person name="Kale S.D."/>
            <person name="Song Y."/>
            <person name="King H."/>
            <person name="Zhang Q."/>
            <person name="Presley C."/>
            <person name="Deng X."/>
            <person name="Wei C.I."/>
            <person name="Xiao S."/>
        </authorList>
    </citation>
    <scope>NUCLEOTIDE SEQUENCE [LARGE SCALE GENOMIC DNA]</scope>
    <source>
        <strain evidence="3">UMSG2</strain>
    </source>
</reference>
<feature type="region of interest" description="Disordered" evidence="2">
    <location>
        <begin position="352"/>
        <end position="371"/>
    </location>
</feature>
<comment type="caution">
    <text evidence="3">The sequence shown here is derived from an EMBL/GenBank/DDBJ whole genome shotgun (WGS) entry which is preliminary data.</text>
</comment>
<evidence type="ECO:0000313" key="4">
    <source>
        <dbReference type="Proteomes" id="UP000286134"/>
    </source>
</evidence>
<proteinExistence type="inferred from homology"/>
<dbReference type="SMART" id="SM00320">
    <property type="entry name" value="WD40"/>
    <property type="match status" value="5"/>
</dbReference>
<dbReference type="InterPro" id="IPR037588">
    <property type="entry name" value="MLST8"/>
</dbReference>
<dbReference type="GO" id="GO:0032956">
    <property type="term" value="P:regulation of actin cytoskeleton organization"/>
    <property type="evidence" value="ECO:0007669"/>
    <property type="project" value="TreeGrafter"/>
</dbReference>
<dbReference type="PANTHER" id="PTHR19842">
    <property type="entry name" value="G BETA-LIKE PROTEIN GBL"/>
    <property type="match status" value="1"/>
</dbReference>
<evidence type="ECO:0000256" key="2">
    <source>
        <dbReference type="SAM" id="MobiDB-lite"/>
    </source>
</evidence>
<feature type="region of interest" description="Disordered" evidence="2">
    <location>
        <begin position="152"/>
        <end position="226"/>
    </location>
</feature>
<dbReference type="OrthoDB" id="10248252at2759"/>
<feature type="region of interest" description="Disordered" evidence="2">
    <location>
        <begin position="107"/>
        <end position="130"/>
    </location>
</feature>
<sequence>MKSFNKLFDRFFPSKCNIPNAESTEDNKGVKNHRVYNSESTKFVNLIEEDNDNPTDKHINYTHVDMPIDISKSIFSSQHEEKSGERKEVTVKVNDLELRMSRANFQLPMTPKPTTNHGDGCGPTGRVEESFPVHDNRKRRITDVLEPHQLIRGKRRKLFEPPITPVSQPSFTSLKSQPTDNSQHKLSLQPSLRPQSPDSSRKYYNTSKTPESLWGSSLGSSHRNKNIRISSDGQIQKLARAPERSRDRLAQLLEVHVFGHIRKALKPYHGELSKKDCKELGEDAVRTIIEHPDFKKHFKSNSNCILPDYEHILAAQACSYVNERARHILGDDIANKLLLYSTQNSICATRSLQSDPRCNSSTSTSDSASEQEDIFCQQTEKIARLNSFSPSTSLSTDQTDIETIKKPIKSNSPSHVPIPLRRTTRLTKVSNPVYAKPFTRETTRPQDQYRLFTSSDRGRSNIGKFNSLRPYLRHQDRKKLLELEKDKTKDESLLHVPFSEVEMNHILTILKRQTTISIPVSNNVIQVITNVMAGRIYLVDKIADSISFKEDSTAIPKALSGRTRMDIIDFLLDTANNTVSEYKTPKSIEVRSTKSEKINSKFNPVNRLLRHREIDGIYPARIRRGQTSYREVVSSFLEDCLVRQSEWADCSNDIAAISWISDDTFIVGALTHSDPHNMQYNKPGNLLVGSVSQDTLKSYPHHKIERPIVSEFQNLENSLDSMRATQSPWLYTSVVSSAHSDVSGYTFTSSYDNTVKVWKVSNKGSEMCLCATWTHDARVNFVVTSEHHDRVATASGTNRNAVRVYHFCEHAIEESPYDEYGGNKSQEQSGDIYEQRPWAYQPATIKWARSSCIENLLLVGYSPRADSGDDSDIPDDKKNTGELCVWDSDDGTRLHVTSGRMQNVFDAVWHPTQPVFAVATSPFGNYDSDRTKTQVRIFALNENTFISIMTLDCPALDITELTLMPSSAIKLYVTASCTDSCTYVWDVALGEDPIHILRHGESIDNPEPNLPLELADDGVTFSAWGADVSRFYTGATDGKLIAWDIRKSPGNAFVRNVLELSGGISCGAFAKDFQRLLIGDSTGRIHLLGIDDSDLSEDERLTSNTIKARNTARKLGSLSSSVRPPKIVIPHPEPPPPNFYATSMDNSCEKSCEELLCEGVLKIYPGKGVFQGPKYHSSHLYRPEAHEYGDIQRPLKPEILSIQQFLKEEKIKSFPIPTLPRVRRSHIAADHKAHAKNTKLDFDLSKLTLKTRQELKRDRAEMNWNEAHSFEYELSPHSAIFTREDSSRKIS</sequence>
<evidence type="ECO:0000313" key="3">
    <source>
        <dbReference type="EMBL" id="RKF61892.1"/>
    </source>
</evidence>
<keyword evidence="4" id="KW-1185">Reference proteome</keyword>
<dbReference type="GO" id="GO:0031932">
    <property type="term" value="C:TORC2 complex"/>
    <property type="evidence" value="ECO:0007669"/>
    <property type="project" value="InterPro"/>
</dbReference>
<dbReference type="Proteomes" id="UP000286134">
    <property type="component" value="Unassembled WGS sequence"/>
</dbReference>
<gene>
    <name evidence="3" type="ORF">OnM2_037013</name>
</gene>
<dbReference type="GO" id="GO:0031929">
    <property type="term" value="P:TOR signaling"/>
    <property type="evidence" value="ECO:0007669"/>
    <property type="project" value="InterPro"/>
</dbReference>
<protein>
    <submittedName>
        <fullName evidence="3">Putative wd repeat-containing</fullName>
    </submittedName>
</protein>
<feature type="compositionally biased region" description="Polar residues" evidence="2">
    <location>
        <begin position="165"/>
        <end position="226"/>
    </location>
</feature>
<feature type="compositionally biased region" description="Polar residues" evidence="2">
    <location>
        <begin position="387"/>
        <end position="398"/>
    </location>
</feature>
<accession>A0A420HWX4</accession>